<organism evidence="6 7">
    <name type="scientific">Penicillium alfredii</name>
    <dbReference type="NCBI Taxonomy" id="1506179"/>
    <lineage>
        <taxon>Eukaryota</taxon>
        <taxon>Fungi</taxon>
        <taxon>Dikarya</taxon>
        <taxon>Ascomycota</taxon>
        <taxon>Pezizomycotina</taxon>
        <taxon>Eurotiomycetes</taxon>
        <taxon>Eurotiomycetidae</taxon>
        <taxon>Eurotiales</taxon>
        <taxon>Aspergillaceae</taxon>
        <taxon>Penicillium</taxon>
    </lineage>
</organism>
<proteinExistence type="predicted"/>
<reference evidence="6" key="2">
    <citation type="journal article" date="2023" name="IMA Fungus">
        <title>Comparative genomic study of the Penicillium genus elucidates a diverse pangenome and 15 lateral gene transfer events.</title>
        <authorList>
            <person name="Petersen C."/>
            <person name="Sorensen T."/>
            <person name="Nielsen M.R."/>
            <person name="Sondergaard T.E."/>
            <person name="Sorensen J.L."/>
            <person name="Fitzpatrick D.A."/>
            <person name="Frisvad J.C."/>
            <person name="Nielsen K.L."/>
        </authorList>
    </citation>
    <scope>NUCLEOTIDE SEQUENCE</scope>
    <source>
        <strain evidence="6">IBT 34128</strain>
    </source>
</reference>
<evidence type="ECO:0000313" key="7">
    <source>
        <dbReference type="Proteomes" id="UP001141434"/>
    </source>
</evidence>
<protein>
    <submittedName>
        <fullName evidence="6">RTA1 domain protein</fullName>
    </submittedName>
</protein>
<dbReference type="GO" id="GO:0016020">
    <property type="term" value="C:membrane"/>
    <property type="evidence" value="ECO:0007669"/>
    <property type="project" value="UniProtKB-SubCell"/>
</dbReference>
<feature type="transmembrane region" description="Helical" evidence="5">
    <location>
        <begin position="125"/>
        <end position="149"/>
    </location>
</feature>
<feature type="transmembrane region" description="Helical" evidence="5">
    <location>
        <begin position="206"/>
        <end position="223"/>
    </location>
</feature>
<evidence type="ECO:0000256" key="4">
    <source>
        <dbReference type="ARBA" id="ARBA00023136"/>
    </source>
</evidence>
<feature type="transmembrane region" description="Helical" evidence="5">
    <location>
        <begin position="50"/>
        <end position="68"/>
    </location>
</feature>
<dbReference type="RefSeq" id="XP_056508668.1">
    <property type="nucleotide sequence ID" value="XM_056658375.1"/>
</dbReference>
<keyword evidence="7" id="KW-1185">Reference proteome</keyword>
<evidence type="ECO:0000313" key="6">
    <source>
        <dbReference type="EMBL" id="KAJ5086543.1"/>
    </source>
</evidence>
<evidence type="ECO:0000256" key="1">
    <source>
        <dbReference type="ARBA" id="ARBA00004141"/>
    </source>
</evidence>
<name>A0A9W9ER91_9EURO</name>
<reference evidence="6" key="1">
    <citation type="submission" date="2022-11" db="EMBL/GenBank/DDBJ databases">
        <authorList>
            <person name="Petersen C."/>
        </authorList>
    </citation>
    <scope>NUCLEOTIDE SEQUENCE</scope>
    <source>
        <strain evidence="6">IBT 34128</strain>
    </source>
</reference>
<sequence>MDITVSENPDGSIHVEYYSYVPSAPAAWAFVVLFGITTVAHFFMMFPMRAAYFIPLILGGICEAFGYYGRSWSHRKPDDMKPWIMQELLILCAPPLISATIYMILGRIIRSLQAEHHSMVRTKWLTAIFVLNDIVCFCTQIGGAGVQITGDDRIMKIGQKAVLGGLILSLVVYLLFIATAARFHVRLAREPTPIVRDNPRLRWRRYLVALYVECVAVFLRNLVRAIEYSQGTRGFIADHEAMLYVFDAFLMFLTLLLLLGFHPGLLIKRARRVASSEGVYGTLLSEGVETSQINLAEYNREK</sequence>
<comment type="caution">
    <text evidence="6">The sequence shown here is derived from an EMBL/GenBank/DDBJ whole genome shotgun (WGS) entry which is preliminary data.</text>
</comment>
<evidence type="ECO:0000256" key="3">
    <source>
        <dbReference type="ARBA" id="ARBA00022989"/>
    </source>
</evidence>
<evidence type="ECO:0000256" key="2">
    <source>
        <dbReference type="ARBA" id="ARBA00022692"/>
    </source>
</evidence>
<keyword evidence="3 5" id="KW-1133">Transmembrane helix</keyword>
<dbReference type="Proteomes" id="UP001141434">
    <property type="component" value="Unassembled WGS sequence"/>
</dbReference>
<feature type="transmembrane region" description="Helical" evidence="5">
    <location>
        <begin position="161"/>
        <end position="185"/>
    </location>
</feature>
<feature type="transmembrane region" description="Helical" evidence="5">
    <location>
        <begin position="243"/>
        <end position="262"/>
    </location>
</feature>
<feature type="transmembrane region" description="Helical" evidence="5">
    <location>
        <begin position="88"/>
        <end position="105"/>
    </location>
</feature>
<dbReference type="AlphaFoldDB" id="A0A9W9ER91"/>
<gene>
    <name evidence="6" type="ORF">NUU61_007850</name>
</gene>
<accession>A0A9W9ER91</accession>
<evidence type="ECO:0000256" key="5">
    <source>
        <dbReference type="SAM" id="Phobius"/>
    </source>
</evidence>
<dbReference type="PANTHER" id="PTHR31465:SF17">
    <property type="entry name" value="DOMAIN PROTEIN, PUTATIVE (AFU_ORTHOLOGUE AFUA_5G09900)-RELATED"/>
    <property type="match status" value="1"/>
</dbReference>
<keyword evidence="2 5" id="KW-0812">Transmembrane</keyword>
<dbReference type="InterPro" id="IPR007568">
    <property type="entry name" value="RTA1"/>
</dbReference>
<dbReference type="Pfam" id="PF04479">
    <property type="entry name" value="RTA1"/>
    <property type="match status" value="1"/>
</dbReference>
<dbReference type="GeneID" id="81397544"/>
<comment type="subcellular location">
    <subcellularLocation>
        <location evidence="1">Membrane</location>
        <topology evidence="1">Multi-pass membrane protein</topology>
    </subcellularLocation>
</comment>
<keyword evidence="4 5" id="KW-0472">Membrane</keyword>
<dbReference type="PANTHER" id="PTHR31465">
    <property type="entry name" value="PROTEIN RTA1-RELATED"/>
    <property type="match status" value="1"/>
</dbReference>
<dbReference type="OrthoDB" id="3358017at2759"/>
<feature type="transmembrane region" description="Helical" evidence="5">
    <location>
        <begin position="26"/>
        <end position="43"/>
    </location>
</feature>
<dbReference type="EMBL" id="JAPMSZ010000010">
    <property type="protein sequence ID" value="KAJ5086543.1"/>
    <property type="molecule type" value="Genomic_DNA"/>
</dbReference>